<dbReference type="InterPro" id="IPR005162">
    <property type="entry name" value="Retrotrans_gag_dom"/>
</dbReference>
<protein>
    <recommendedName>
        <fullName evidence="1">Retrotransposon gag domain-containing protein</fullName>
    </recommendedName>
</protein>
<dbReference type="PANTHER" id="PTHR33223:SF10">
    <property type="entry name" value="AMINOTRANSFERASE-LIKE PLANT MOBILE DOMAIN-CONTAINING PROTEIN"/>
    <property type="match status" value="1"/>
</dbReference>
<name>A0AAE1WQK5_9LAMI</name>
<accession>A0AAE1WQK5</accession>
<organism evidence="2 3">
    <name type="scientific">Sesamum angolense</name>
    <dbReference type="NCBI Taxonomy" id="2727404"/>
    <lineage>
        <taxon>Eukaryota</taxon>
        <taxon>Viridiplantae</taxon>
        <taxon>Streptophyta</taxon>
        <taxon>Embryophyta</taxon>
        <taxon>Tracheophyta</taxon>
        <taxon>Spermatophyta</taxon>
        <taxon>Magnoliopsida</taxon>
        <taxon>eudicotyledons</taxon>
        <taxon>Gunneridae</taxon>
        <taxon>Pentapetalae</taxon>
        <taxon>asterids</taxon>
        <taxon>lamiids</taxon>
        <taxon>Lamiales</taxon>
        <taxon>Pedaliaceae</taxon>
        <taxon>Sesamum</taxon>
    </lineage>
</organism>
<reference evidence="2" key="1">
    <citation type="submission" date="2020-06" db="EMBL/GenBank/DDBJ databases">
        <authorList>
            <person name="Li T."/>
            <person name="Hu X."/>
            <person name="Zhang T."/>
            <person name="Song X."/>
            <person name="Zhang H."/>
            <person name="Dai N."/>
            <person name="Sheng W."/>
            <person name="Hou X."/>
            <person name="Wei L."/>
        </authorList>
    </citation>
    <scope>NUCLEOTIDE SEQUENCE</scope>
    <source>
        <strain evidence="2">K16</strain>
        <tissue evidence="2">Leaf</tissue>
    </source>
</reference>
<reference evidence="2" key="2">
    <citation type="journal article" date="2024" name="Plant">
        <title>Genomic evolution and insights into agronomic trait innovations of Sesamum species.</title>
        <authorList>
            <person name="Miao H."/>
            <person name="Wang L."/>
            <person name="Qu L."/>
            <person name="Liu H."/>
            <person name="Sun Y."/>
            <person name="Le M."/>
            <person name="Wang Q."/>
            <person name="Wei S."/>
            <person name="Zheng Y."/>
            <person name="Lin W."/>
            <person name="Duan Y."/>
            <person name="Cao H."/>
            <person name="Xiong S."/>
            <person name="Wang X."/>
            <person name="Wei L."/>
            <person name="Li C."/>
            <person name="Ma Q."/>
            <person name="Ju M."/>
            <person name="Zhao R."/>
            <person name="Li G."/>
            <person name="Mu C."/>
            <person name="Tian Q."/>
            <person name="Mei H."/>
            <person name="Zhang T."/>
            <person name="Gao T."/>
            <person name="Zhang H."/>
        </authorList>
    </citation>
    <scope>NUCLEOTIDE SEQUENCE</scope>
    <source>
        <strain evidence="2">K16</strain>
    </source>
</reference>
<keyword evidence="3" id="KW-1185">Reference proteome</keyword>
<dbReference type="EMBL" id="JACGWL010000008">
    <property type="protein sequence ID" value="KAK4397423.1"/>
    <property type="molecule type" value="Genomic_DNA"/>
</dbReference>
<evidence type="ECO:0000313" key="2">
    <source>
        <dbReference type="EMBL" id="KAK4397423.1"/>
    </source>
</evidence>
<sequence length="160" mass="18222">MVAQNRSFPFANKLLTEVVDASFRLQDLPKYDGTKDPQEHVSVFELVTNLYGQTDPINAKLFVTTLIGKAQEWFTSLPSGTVELYNQLIQKFTFHFVSKKKATRSATYLFTIRQQEDESLKSFIGQFNNETLEVHDLRIDMMVSILIHGLKKGPFASTLA</sequence>
<dbReference type="Proteomes" id="UP001289374">
    <property type="component" value="Unassembled WGS sequence"/>
</dbReference>
<dbReference type="PANTHER" id="PTHR33223">
    <property type="entry name" value="CCHC-TYPE DOMAIN-CONTAINING PROTEIN"/>
    <property type="match status" value="1"/>
</dbReference>
<dbReference type="Pfam" id="PF03732">
    <property type="entry name" value="Retrotrans_gag"/>
    <property type="match status" value="1"/>
</dbReference>
<comment type="caution">
    <text evidence="2">The sequence shown here is derived from an EMBL/GenBank/DDBJ whole genome shotgun (WGS) entry which is preliminary data.</text>
</comment>
<evidence type="ECO:0000259" key="1">
    <source>
        <dbReference type="Pfam" id="PF03732"/>
    </source>
</evidence>
<evidence type="ECO:0000313" key="3">
    <source>
        <dbReference type="Proteomes" id="UP001289374"/>
    </source>
</evidence>
<proteinExistence type="predicted"/>
<dbReference type="AlphaFoldDB" id="A0AAE1WQK5"/>
<gene>
    <name evidence="2" type="ORF">Sango_1578900</name>
</gene>
<feature type="domain" description="Retrotransposon gag" evidence="1">
    <location>
        <begin position="60"/>
        <end position="151"/>
    </location>
</feature>